<proteinExistence type="predicted"/>
<reference evidence="2 3" key="1">
    <citation type="submission" date="2020-01" db="EMBL/GenBank/DDBJ databases">
        <title>Ponticoccus aerotolerans gen. nov., sp. nov., an anaerobic bacterium and proposal of Ponticoccusceae fam. nov., Ponticoccusles ord. nov. and Ponticoccuse classis nov. in the phylum Kiritimatiellaeota.</title>
        <authorList>
            <person name="Zhou L.Y."/>
            <person name="Du Z.J."/>
        </authorList>
    </citation>
    <scope>NUCLEOTIDE SEQUENCE [LARGE SCALE GENOMIC DNA]</scope>
    <source>
        <strain evidence="2 3">S-5007</strain>
    </source>
</reference>
<evidence type="ECO:0000313" key="3">
    <source>
        <dbReference type="Proteomes" id="UP000464954"/>
    </source>
</evidence>
<keyword evidence="1" id="KW-0472">Membrane</keyword>
<protein>
    <submittedName>
        <fullName evidence="2">Uncharacterized protein</fullName>
    </submittedName>
</protein>
<accession>A0A6P1M8G5</accession>
<keyword evidence="1" id="KW-1133">Transmembrane helix</keyword>
<keyword evidence="1" id="KW-0812">Transmembrane</keyword>
<dbReference type="RefSeq" id="WP_160628535.1">
    <property type="nucleotide sequence ID" value="NZ_CP047593.1"/>
</dbReference>
<sequence length="74" mass="8828">MKKLPPALDELIIWARGRFSLTGEEKFWLLLFLIIVWTGLLGRYAYLKSQKPELLTRQQVEEMLAPEQLKKQRR</sequence>
<gene>
    <name evidence="2" type="ORF">GT409_07775</name>
</gene>
<name>A0A6P1M8G5_9BACT</name>
<dbReference type="EMBL" id="CP047593">
    <property type="protein sequence ID" value="QHI69353.1"/>
    <property type="molecule type" value="Genomic_DNA"/>
</dbReference>
<keyword evidence="3" id="KW-1185">Reference proteome</keyword>
<dbReference type="Proteomes" id="UP000464954">
    <property type="component" value="Chromosome"/>
</dbReference>
<feature type="transmembrane region" description="Helical" evidence="1">
    <location>
        <begin position="27"/>
        <end position="47"/>
    </location>
</feature>
<evidence type="ECO:0000313" key="2">
    <source>
        <dbReference type="EMBL" id="QHI69353.1"/>
    </source>
</evidence>
<dbReference type="AlphaFoldDB" id="A0A6P1M8G5"/>
<organism evidence="2 3">
    <name type="scientific">Tichowtungia aerotolerans</name>
    <dbReference type="NCBI Taxonomy" id="2697043"/>
    <lineage>
        <taxon>Bacteria</taxon>
        <taxon>Pseudomonadati</taxon>
        <taxon>Kiritimatiellota</taxon>
        <taxon>Tichowtungiia</taxon>
        <taxon>Tichowtungiales</taxon>
        <taxon>Tichowtungiaceae</taxon>
        <taxon>Tichowtungia</taxon>
    </lineage>
</organism>
<dbReference type="KEGG" id="taer:GT409_07775"/>
<evidence type="ECO:0000256" key="1">
    <source>
        <dbReference type="SAM" id="Phobius"/>
    </source>
</evidence>